<feature type="coiled-coil region" evidence="1">
    <location>
        <begin position="109"/>
        <end position="136"/>
    </location>
</feature>
<dbReference type="InterPro" id="IPR027417">
    <property type="entry name" value="P-loop_NTPase"/>
</dbReference>
<gene>
    <name evidence="2" type="ORF">ACFSCZ_00540</name>
</gene>
<dbReference type="RefSeq" id="WP_186306525.1">
    <property type="nucleotide sequence ID" value="NZ_JBHUEO010000002.1"/>
</dbReference>
<dbReference type="PANTHER" id="PTHR30121">
    <property type="entry name" value="UNCHARACTERIZED PROTEIN YJGR-RELATED"/>
    <property type="match status" value="1"/>
</dbReference>
<dbReference type="PANTHER" id="PTHR30121:SF6">
    <property type="entry name" value="SLR6007 PROTEIN"/>
    <property type="match status" value="1"/>
</dbReference>
<dbReference type="InterPro" id="IPR051162">
    <property type="entry name" value="T4SS_component"/>
</dbReference>
<dbReference type="EMBL" id="JBHUEO010000002">
    <property type="protein sequence ID" value="MFD1705236.1"/>
    <property type="molecule type" value="Genomic_DNA"/>
</dbReference>
<sequence length="650" mass="74502">MLKVMKKKKKEEELLEEKRLKQKRDDDFLIAIQPQGGVSFKDKYIQKGDGYEACIHIYDYPTTVNELWLEQIMSMRDVIVVNDIATMDKDEAVSSINKSMLEHNVRFRSAKQESERMDAQSNYQEMERLYQEISQMGEVVKLIHLRLFVHAPTIVELERKIETVISELNSRGFKGAVFLNETSWEWQSLFLSYDHQQKFPNYREGKGLPAMSLASGLPFHYSELNDPKGSYLGTSFTGGNVLFDLFHKDKKRRFYNGVVVGTMGAGKSTTLKKLVMDNASRGNFIRGFDVTGEFETLVGALTGHSISLDGSQGIINPLQIYKIEENDDPIKDEELSFMQHISKVTTFYQFLAGNPSSEELEEFKKVLRNFYENMGFLERIYTTGVTGLPNEEYPIFSDFLAYIQDVLYENPQLRVIRPELSASRIDRLEKIELVIDNLVNSYSHLFNGHTTIPDFTNEQVIFFSIRNLTGLEKGVFNAQMYNALNLIWDNLIQIGAPQMRALYEDENFDEDDVIRLLVVIDESHRLINSENMLAVSFLTDFAREARKYFGGLLFASQSIRDFVPDHSDTETVTKIRTLFELTQYKFIMQQDSNTLDALRAIFEGQMSESELAQIPLFQQGDCLLSISGLGNIMLGIEASDEELALFRGGM</sequence>
<dbReference type="Gene3D" id="1.10.8.730">
    <property type="match status" value="1"/>
</dbReference>
<dbReference type="GeneID" id="56392221"/>
<keyword evidence="3" id="KW-1185">Reference proteome</keyword>
<protein>
    <submittedName>
        <fullName evidence="2">VirB4 family type IV secretion system protein</fullName>
    </submittedName>
</protein>
<evidence type="ECO:0000313" key="3">
    <source>
        <dbReference type="Proteomes" id="UP001597301"/>
    </source>
</evidence>
<evidence type="ECO:0000256" key="1">
    <source>
        <dbReference type="SAM" id="Coils"/>
    </source>
</evidence>
<accession>A0ABW4KEN7</accession>
<dbReference type="Proteomes" id="UP001597301">
    <property type="component" value="Unassembled WGS sequence"/>
</dbReference>
<dbReference type="SUPFAM" id="SSF52540">
    <property type="entry name" value="P-loop containing nucleoside triphosphate hydrolases"/>
    <property type="match status" value="1"/>
</dbReference>
<proteinExistence type="predicted"/>
<organism evidence="2 3">
    <name type="scientific">Siminovitchia sediminis</name>
    <dbReference type="NCBI Taxonomy" id="1274353"/>
    <lineage>
        <taxon>Bacteria</taxon>
        <taxon>Bacillati</taxon>
        <taxon>Bacillota</taxon>
        <taxon>Bacilli</taxon>
        <taxon>Bacillales</taxon>
        <taxon>Bacillaceae</taxon>
        <taxon>Siminovitchia</taxon>
    </lineage>
</organism>
<name>A0ABW4KEN7_9BACI</name>
<comment type="caution">
    <text evidence="2">The sequence shown here is derived from an EMBL/GenBank/DDBJ whole genome shotgun (WGS) entry which is preliminary data.</text>
</comment>
<keyword evidence="1" id="KW-0175">Coiled coil</keyword>
<dbReference type="Gene3D" id="3.40.50.300">
    <property type="entry name" value="P-loop containing nucleotide triphosphate hydrolases"/>
    <property type="match status" value="1"/>
</dbReference>
<evidence type="ECO:0000313" key="2">
    <source>
        <dbReference type="EMBL" id="MFD1705236.1"/>
    </source>
</evidence>
<reference evidence="3" key="1">
    <citation type="journal article" date="2019" name="Int. J. Syst. Evol. Microbiol.">
        <title>The Global Catalogue of Microorganisms (GCM) 10K type strain sequencing project: providing services to taxonomists for standard genome sequencing and annotation.</title>
        <authorList>
            <consortium name="The Broad Institute Genomics Platform"/>
            <consortium name="The Broad Institute Genome Sequencing Center for Infectious Disease"/>
            <person name="Wu L."/>
            <person name="Ma J."/>
        </authorList>
    </citation>
    <scope>NUCLEOTIDE SEQUENCE [LARGE SCALE GENOMIC DNA]</scope>
    <source>
        <strain evidence="3">CGMCC 1.12295</strain>
    </source>
</reference>